<sequence>MSTALRAVPGLVPGTVIIERRTASRPPSRVWQSLPLAVGRRLPQRRLRPRGICGNSTCCRTRLQAVVGEGAAMEAATEAAKYVPSPLDYSTLVPQLVAMGVLGICLLYFIVVLAPTAQVKFDMKDAEKRAQVKTLKKDDSRPLQKALYGLWLKPLARPRGDQTRGGAVIPGFTDTAAKKPSSSEARKDNDGATESVGEPSRPSSQ</sequence>
<dbReference type="EMBL" id="HBGG01004537">
    <property type="protein sequence ID" value="CAD9199889.1"/>
    <property type="molecule type" value="Transcribed_RNA"/>
</dbReference>
<feature type="region of interest" description="Disordered" evidence="1">
    <location>
        <begin position="159"/>
        <end position="205"/>
    </location>
</feature>
<organism evidence="3">
    <name type="scientific">Tetraselmis chuii</name>
    <dbReference type="NCBI Taxonomy" id="63592"/>
    <lineage>
        <taxon>Eukaryota</taxon>
        <taxon>Viridiplantae</taxon>
        <taxon>Chlorophyta</taxon>
        <taxon>core chlorophytes</taxon>
        <taxon>Chlorodendrophyceae</taxon>
        <taxon>Chlorodendrales</taxon>
        <taxon>Chlorodendraceae</taxon>
        <taxon>Tetraselmis</taxon>
    </lineage>
</organism>
<proteinExistence type="predicted"/>
<gene>
    <name evidence="3" type="ORF">TCHU04912_LOCUS2122</name>
</gene>
<evidence type="ECO:0000256" key="2">
    <source>
        <dbReference type="SAM" id="Phobius"/>
    </source>
</evidence>
<keyword evidence="2" id="KW-0472">Membrane</keyword>
<name>A0A7S1WZS2_9CHLO</name>
<reference evidence="3" key="1">
    <citation type="submission" date="2021-01" db="EMBL/GenBank/DDBJ databases">
        <authorList>
            <person name="Corre E."/>
            <person name="Pelletier E."/>
            <person name="Niang G."/>
            <person name="Scheremetjew M."/>
            <person name="Finn R."/>
            <person name="Kale V."/>
            <person name="Holt S."/>
            <person name="Cochrane G."/>
            <person name="Meng A."/>
            <person name="Brown T."/>
            <person name="Cohen L."/>
        </authorList>
    </citation>
    <scope>NUCLEOTIDE SEQUENCE</scope>
    <source>
        <strain evidence="3">PLY429</strain>
    </source>
</reference>
<keyword evidence="2" id="KW-0812">Transmembrane</keyword>
<accession>A0A7S1WZS2</accession>
<evidence type="ECO:0000256" key="1">
    <source>
        <dbReference type="SAM" id="MobiDB-lite"/>
    </source>
</evidence>
<evidence type="ECO:0000313" key="3">
    <source>
        <dbReference type="EMBL" id="CAD9199889.1"/>
    </source>
</evidence>
<dbReference type="AlphaFoldDB" id="A0A7S1WZS2"/>
<protein>
    <submittedName>
        <fullName evidence="3">Uncharacterized protein</fullName>
    </submittedName>
</protein>
<feature type="transmembrane region" description="Helical" evidence="2">
    <location>
        <begin position="92"/>
        <end position="114"/>
    </location>
</feature>
<keyword evidence="2" id="KW-1133">Transmembrane helix</keyword>